<keyword evidence="3" id="KW-1185">Reference proteome</keyword>
<organism evidence="2 3">
    <name type="scientific">Mycena pura</name>
    <dbReference type="NCBI Taxonomy" id="153505"/>
    <lineage>
        <taxon>Eukaryota</taxon>
        <taxon>Fungi</taxon>
        <taxon>Dikarya</taxon>
        <taxon>Basidiomycota</taxon>
        <taxon>Agaricomycotina</taxon>
        <taxon>Agaricomycetes</taxon>
        <taxon>Agaricomycetidae</taxon>
        <taxon>Agaricales</taxon>
        <taxon>Marasmiineae</taxon>
        <taxon>Mycenaceae</taxon>
        <taxon>Mycena</taxon>
    </lineage>
</organism>
<feature type="region of interest" description="Disordered" evidence="1">
    <location>
        <begin position="42"/>
        <end position="65"/>
    </location>
</feature>
<protein>
    <submittedName>
        <fullName evidence="2">Uncharacterized protein</fullName>
    </submittedName>
</protein>
<reference evidence="2" key="1">
    <citation type="submission" date="2023-03" db="EMBL/GenBank/DDBJ databases">
        <title>Massive genome expansion in bonnet fungi (Mycena s.s.) driven by repeated elements and novel gene families across ecological guilds.</title>
        <authorList>
            <consortium name="Lawrence Berkeley National Laboratory"/>
            <person name="Harder C.B."/>
            <person name="Miyauchi S."/>
            <person name="Viragh M."/>
            <person name="Kuo A."/>
            <person name="Thoen E."/>
            <person name="Andreopoulos B."/>
            <person name="Lu D."/>
            <person name="Skrede I."/>
            <person name="Drula E."/>
            <person name="Henrissat B."/>
            <person name="Morin E."/>
            <person name="Kohler A."/>
            <person name="Barry K."/>
            <person name="LaButti K."/>
            <person name="Morin E."/>
            <person name="Salamov A."/>
            <person name="Lipzen A."/>
            <person name="Mereny Z."/>
            <person name="Hegedus B."/>
            <person name="Baldrian P."/>
            <person name="Stursova M."/>
            <person name="Weitz H."/>
            <person name="Taylor A."/>
            <person name="Grigoriev I.V."/>
            <person name="Nagy L.G."/>
            <person name="Martin F."/>
            <person name="Kauserud H."/>
        </authorList>
    </citation>
    <scope>NUCLEOTIDE SEQUENCE</scope>
    <source>
        <strain evidence="2">9144</strain>
    </source>
</reference>
<evidence type="ECO:0000313" key="3">
    <source>
        <dbReference type="Proteomes" id="UP001219525"/>
    </source>
</evidence>
<dbReference type="Proteomes" id="UP001219525">
    <property type="component" value="Unassembled WGS sequence"/>
</dbReference>
<proteinExistence type="predicted"/>
<sequence length="216" mass="23579">MRVAPPVARCGPTLDCASRTQRATASLLRAKPSALPEIVVASSSGRVKAKRKKDPRPAGQPNTSITQLAAPADVAPNDTLPVIPGPSNLDFDITFNNFDFDQMFPDHRRAPPLETAEQAGFTDFCKMFSGPAADQAALMPRDSEYMHWYPQVPPVVGPDLGGLADAVVLPPELEPLYAPRFIPASSPTQFQEALQLPPAMQSPIRPWRRSRHGHRR</sequence>
<dbReference type="EMBL" id="JARJCW010000017">
    <property type="protein sequence ID" value="KAJ7215389.1"/>
    <property type="molecule type" value="Genomic_DNA"/>
</dbReference>
<accession>A0AAD6VNF2</accession>
<gene>
    <name evidence="2" type="ORF">GGX14DRAFT_562607</name>
</gene>
<dbReference type="AlphaFoldDB" id="A0AAD6VNF2"/>
<name>A0AAD6VNF2_9AGAR</name>
<comment type="caution">
    <text evidence="2">The sequence shown here is derived from an EMBL/GenBank/DDBJ whole genome shotgun (WGS) entry which is preliminary data.</text>
</comment>
<evidence type="ECO:0000256" key="1">
    <source>
        <dbReference type="SAM" id="MobiDB-lite"/>
    </source>
</evidence>
<evidence type="ECO:0000313" key="2">
    <source>
        <dbReference type="EMBL" id="KAJ7215389.1"/>
    </source>
</evidence>